<sequence length="102" mass="11537">MLTRGKATLITYMGAGDSHPTLVLCQVERLRESDLEPLEKLQSFCTARHVLFAVVAPDEAARGMAETLQRWGIMVFLKAPTDDEVEAFVRVQRLMRHPAVWI</sequence>
<evidence type="ECO:0000313" key="1">
    <source>
        <dbReference type="EMBL" id="KAA6133377.1"/>
    </source>
</evidence>
<evidence type="ECO:0000313" key="2">
    <source>
        <dbReference type="Proteomes" id="UP000324324"/>
    </source>
</evidence>
<comment type="caution">
    <text evidence="1">The sequence shown here is derived from an EMBL/GenBank/DDBJ whole genome shotgun (WGS) entry which is preliminary data.</text>
</comment>
<keyword evidence="2" id="KW-1185">Reference proteome</keyword>
<accession>A0A5M8BBK1</accession>
<dbReference type="RefSeq" id="WP_150081690.1">
    <property type="nucleotide sequence ID" value="NZ_VWRN01000003.1"/>
</dbReference>
<name>A0A5M8BBK1_9BURK</name>
<dbReference type="AlphaFoldDB" id="A0A5M8BBK1"/>
<gene>
    <name evidence="1" type="ORF">F1599_00735</name>
</gene>
<dbReference type="EMBL" id="VWRN01000003">
    <property type="protein sequence ID" value="KAA6133377.1"/>
    <property type="molecule type" value="Genomic_DNA"/>
</dbReference>
<organism evidence="1 2">
    <name type="scientific">Cupriavidus cauae</name>
    <dbReference type="NCBI Taxonomy" id="2608999"/>
    <lineage>
        <taxon>Bacteria</taxon>
        <taxon>Pseudomonadati</taxon>
        <taxon>Pseudomonadota</taxon>
        <taxon>Betaproteobacteria</taxon>
        <taxon>Burkholderiales</taxon>
        <taxon>Burkholderiaceae</taxon>
        <taxon>Cupriavidus</taxon>
    </lineage>
</organism>
<proteinExistence type="predicted"/>
<protein>
    <submittedName>
        <fullName evidence="1">Uncharacterized protein</fullName>
    </submittedName>
</protein>
<reference evidence="1 2" key="1">
    <citation type="submission" date="2019-09" db="EMBL/GenBank/DDBJ databases">
        <title>Isolation of a novel species in the genus Cupriavidus from patients with sepsis using whole genome sequencing.</title>
        <authorList>
            <person name="Kweon O.J."/>
            <person name="Lee M.-K."/>
        </authorList>
    </citation>
    <scope>NUCLEOTIDE SEQUENCE [LARGE SCALE GENOMIC DNA]</scope>
    <source>
        <strain evidence="1 2">MKL-01</strain>
    </source>
</reference>
<dbReference type="Proteomes" id="UP000324324">
    <property type="component" value="Unassembled WGS sequence"/>
</dbReference>